<dbReference type="EMBL" id="VTEZ01000005">
    <property type="protein sequence ID" value="TYS83771.1"/>
    <property type="molecule type" value="Genomic_DNA"/>
</dbReference>
<dbReference type="InterPro" id="IPR014001">
    <property type="entry name" value="Helicase_ATP-bd"/>
</dbReference>
<keyword evidence="3" id="KW-0238">DNA-binding</keyword>
<dbReference type="InterPro" id="IPR027417">
    <property type="entry name" value="P-loop_NTPase"/>
</dbReference>
<gene>
    <name evidence="6" type="ORF">FZC85_17420</name>
</gene>
<dbReference type="PROSITE" id="PS51194">
    <property type="entry name" value="HELICASE_CTER"/>
    <property type="match status" value="1"/>
</dbReference>
<comment type="caution">
    <text evidence="6">The sequence shown here is derived from an EMBL/GenBank/DDBJ whole genome shotgun (WGS) entry which is preliminary data.</text>
</comment>
<dbReference type="Proteomes" id="UP000324269">
    <property type="component" value="Unassembled WGS sequence"/>
</dbReference>
<organism evidence="6 7">
    <name type="scientific">Rossellomorea aquimaris</name>
    <dbReference type="NCBI Taxonomy" id="189382"/>
    <lineage>
        <taxon>Bacteria</taxon>
        <taxon>Bacillati</taxon>
        <taxon>Bacillota</taxon>
        <taxon>Bacilli</taxon>
        <taxon>Bacillales</taxon>
        <taxon>Bacillaceae</taxon>
        <taxon>Rossellomorea</taxon>
    </lineage>
</organism>
<dbReference type="SUPFAM" id="SSF52540">
    <property type="entry name" value="P-loop containing nucleoside triphosphate hydrolases"/>
    <property type="match status" value="1"/>
</dbReference>
<evidence type="ECO:0000256" key="3">
    <source>
        <dbReference type="ARBA" id="ARBA00023125"/>
    </source>
</evidence>
<dbReference type="PANTHER" id="PTHR30580">
    <property type="entry name" value="PRIMOSOMAL PROTEIN N"/>
    <property type="match status" value="1"/>
</dbReference>
<dbReference type="InterPro" id="IPR001650">
    <property type="entry name" value="Helicase_C-like"/>
</dbReference>
<reference evidence="6 7" key="1">
    <citation type="submission" date="2019-08" db="EMBL/GenBank/DDBJ databases">
        <title>Bacillus genomes from the desert of Cuatro Cienegas, Coahuila.</title>
        <authorList>
            <person name="Olmedo-Alvarez G."/>
        </authorList>
    </citation>
    <scope>NUCLEOTIDE SEQUENCE [LARGE SCALE GENOMIC DNA]</scope>
    <source>
        <strain evidence="6 7">CH87b_3T</strain>
    </source>
</reference>
<evidence type="ECO:0000259" key="5">
    <source>
        <dbReference type="PROSITE" id="PS51194"/>
    </source>
</evidence>
<dbReference type="GO" id="GO:0043138">
    <property type="term" value="F:3'-5' DNA helicase activity"/>
    <property type="evidence" value="ECO:0007669"/>
    <property type="project" value="TreeGrafter"/>
</dbReference>
<dbReference type="FunFam" id="3.40.50.300:FF:001736">
    <property type="entry name" value="COMF operon protein 1"/>
    <property type="match status" value="1"/>
</dbReference>
<evidence type="ECO:0000256" key="1">
    <source>
        <dbReference type="ARBA" id="ARBA00022741"/>
    </source>
</evidence>
<dbReference type="GO" id="GO:0006270">
    <property type="term" value="P:DNA replication initiation"/>
    <property type="evidence" value="ECO:0007669"/>
    <property type="project" value="TreeGrafter"/>
</dbReference>
<dbReference type="OrthoDB" id="2077914at2"/>
<dbReference type="GO" id="GO:0006302">
    <property type="term" value="P:double-strand break repair"/>
    <property type="evidence" value="ECO:0007669"/>
    <property type="project" value="TreeGrafter"/>
</dbReference>
<dbReference type="PROSITE" id="PS51192">
    <property type="entry name" value="HELICASE_ATP_BIND_1"/>
    <property type="match status" value="1"/>
</dbReference>
<protein>
    <submittedName>
        <fullName evidence="6">DEAD/DEAH box helicase</fullName>
    </submittedName>
</protein>
<keyword evidence="2" id="KW-0067">ATP-binding</keyword>
<accession>A0A5D4U9N2</accession>
<evidence type="ECO:0000313" key="6">
    <source>
        <dbReference type="EMBL" id="TYS83771.1"/>
    </source>
</evidence>
<dbReference type="Pfam" id="PF00271">
    <property type="entry name" value="Helicase_C"/>
    <property type="match status" value="1"/>
</dbReference>
<dbReference type="Gene3D" id="3.40.50.300">
    <property type="entry name" value="P-loop containing nucleotide triphosphate hydrolases"/>
    <property type="match status" value="2"/>
</dbReference>
<name>A0A5D4U9N2_9BACI</name>
<dbReference type="GO" id="GO:0016787">
    <property type="term" value="F:hydrolase activity"/>
    <property type="evidence" value="ECO:0007669"/>
    <property type="project" value="InterPro"/>
</dbReference>
<keyword evidence="6" id="KW-0378">Hydrolase</keyword>
<dbReference type="GO" id="GO:0005524">
    <property type="term" value="F:ATP binding"/>
    <property type="evidence" value="ECO:0007669"/>
    <property type="project" value="UniProtKB-KW"/>
</dbReference>
<dbReference type="InterPro" id="IPR006935">
    <property type="entry name" value="Helicase/UvrB_N"/>
</dbReference>
<dbReference type="SMART" id="SM00487">
    <property type="entry name" value="DEXDc"/>
    <property type="match status" value="1"/>
</dbReference>
<keyword evidence="6" id="KW-0347">Helicase</keyword>
<dbReference type="Pfam" id="PF04851">
    <property type="entry name" value="ResIII"/>
    <property type="match status" value="1"/>
</dbReference>
<proteinExistence type="predicted"/>
<feature type="domain" description="Helicase ATP-binding" evidence="4">
    <location>
        <begin position="165"/>
        <end position="317"/>
    </location>
</feature>
<evidence type="ECO:0000313" key="7">
    <source>
        <dbReference type="Proteomes" id="UP000324269"/>
    </source>
</evidence>
<dbReference type="SMART" id="SM00490">
    <property type="entry name" value="HELICc"/>
    <property type="match status" value="1"/>
</dbReference>
<feature type="domain" description="Helicase C-terminal" evidence="5">
    <location>
        <begin position="350"/>
        <end position="496"/>
    </location>
</feature>
<evidence type="ECO:0000256" key="2">
    <source>
        <dbReference type="ARBA" id="ARBA00022840"/>
    </source>
</evidence>
<sequence>MFLRFAFADNGLIPEPLIEHETPVLQRISEFPFLPPQPLNLSFRFSPELQSFLSGRSLLLDEIPFLIDTLQDHYVNGFVSYQKGVEKSCCHRCGNTSPHLFASFSCSRCHTTCTYCRTCIMMGRVSECTPLITWKGPAPTSETTPTFKWSGTLSQAQKTASEQMVLAVKERKDLLVWAVCGAGKTEVLFEGIHEALRENKRVCIAAPRTDVILELSPRIKKVFPDTLVTTLYGGSEERNTYGQLVLSTTHQLYRFQDAFDVMIIDEVDAFPYSYDSSLQWAVEKARKPQSSIIYLTATPDRNTQKQCAAGKRSFIQIPARFHRHPIPLPKFVWCGLWKKTLKKNRIPHPLKKWTLSKLQQSKQALIFFPTVELMEKALPLFQEMNPLIEFVHAEDPERKEKVMKMRNKEIPILLTTTILERGVTIPNIDVAVLGAEEKIFTESALVQIAGRVGRSADYPKGDIIYFHYGRTGEMIKALLHINQMNKEAGKRGLLHD</sequence>
<evidence type="ECO:0000259" key="4">
    <source>
        <dbReference type="PROSITE" id="PS51192"/>
    </source>
</evidence>
<dbReference type="PANTHER" id="PTHR30580:SF1">
    <property type="entry name" value="COMF OPERON PROTEIN 1"/>
    <property type="match status" value="1"/>
</dbReference>
<dbReference type="AlphaFoldDB" id="A0A5D4U9N2"/>
<dbReference type="CDD" id="cd17925">
    <property type="entry name" value="DEXDc_ComFA"/>
    <property type="match status" value="1"/>
</dbReference>
<keyword evidence="1" id="KW-0547">Nucleotide-binding</keyword>
<dbReference type="GO" id="GO:0006310">
    <property type="term" value="P:DNA recombination"/>
    <property type="evidence" value="ECO:0007669"/>
    <property type="project" value="TreeGrafter"/>
</dbReference>
<dbReference type="GO" id="GO:0003677">
    <property type="term" value="F:DNA binding"/>
    <property type="evidence" value="ECO:0007669"/>
    <property type="project" value="UniProtKB-KW"/>
</dbReference>